<dbReference type="EMBL" id="GU014527">
    <property type="protein sequence ID" value="ADO14229.1"/>
    <property type="molecule type" value="Genomic_DNA"/>
</dbReference>
<organism evidence="1">
    <name type="scientific">Chlamydia trachomatis</name>
    <dbReference type="NCBI Taxonomy" id="813"/>
    <lineage>
        <taxon>Bacteria</taxon>
        <taxon>Pseudomonadati</taxon>
        <taxon>Chlamydiota</taxon>
        <taxon>Chlamydiia</taxon>
        <taxon>Chlamydiales</taxon>
        <taxon>Chlamydiaceae</taxon>
        <taxon>Chlamydia/Chlamydophila group</taxon>
        <taxon>Chlamydia</taxon>
    </lineage>
</organism>
<proteinExistence type="predicted"/>
<accession>E2DI27</accession>
<name>E2DI27_CHLTH</name>
<protein>
    <submittedName>
        <fullName evidence="1">Uncharacterized protein</fullName>
    </submittedName>
</protein>
<sequence>MVSFDLNDPVRNTDNHYRNINRMLNSATCAAGGIGLLTPVVCSPRELSVLLKGLLVPKT</sequence>
<dbReference type="AlphaFoldDB" id="E2DI27"/>
<reference evidence="1" key="1">
    <citation type="submission" date="2009-09" db="EMBL/GenBank/DDBJ databases">
        <title>Frameshift mutations in a single novel virulence factor change the in vivo pathogenicity of Chlamydia trachomatis.</title>
        <authorList>
            <person name="Sturdevant G.L."/>
            <person name="Kari L."/>
            <person name="Gardner D.J."/>
            <person name="Whitmire W.M."/>
            <person name="Carlson J.H."/>
            <person name="Goheen M.M."/>
            <person name="Randall L.B."/>
            <person name="Martens C."/>
            <person name="Caldwell H.D."/>
        </authorList>
    </citation>
    <scope>NUCLEOTIDE SEQUENCE</scope>
    <source>
        <strain evidence="1">D-LC</strain>
    </source>
</reference>
<evidence type="ECO:0000313" key="1">
    <source>
        <dbReference type="EMBL" id="ADO14229.1"/>
    </source>
</evidence>